<evidence type="ECO:0000313" key="3">
    <source>
        <dbReference type="EMBL" id="EOY31737.1"/>
    </source>
</evidence>
<dbReference type="PANTHER" id="PTHR31286">
    <property type="entry name" value="GLYCINE-RICH CELL WALL STRUCTURAL PROTEIN 1.8-LIKE"/>
    <property type="match status" value="1"/>
</dbReference>
<feature type="compositionally biased region" description="Polar residues" evidence="1">
    <location>
        <begin position="415"/>
        <end position="424"/>
    </location>
</feature>
<feature type="compositionally biased region" description="Basic and acidic residues" evidence="1">
    <location>
        <begin position="281"/>
        <end position="299"/>
    </location>
</feature>
<feature type="signal peptide" evidence="2">
    <location>
        <begin position="1"/>
        <end position="17"/>
    </location>
</feature>
<dbReference type="Proteomes" id="UP000026915">
    <property type="component" value="Chromosome 9"/>
</dbReference>
<evidence type="ECO:0008006" key="5">
    <source>
        <dbReference type="Google" id="ProtNLM"/>
    </source>
</evidence>
<sequence>MLLTFPIFCPFTTLTGWLPVNHRTPSTPSCWSAPSHTTPNTNQPPLHHKHPQAIMAKNLQPPSPRALKKSFLTVTTGEKPPVIPPSKDLSVYKDKPATTFYEDEIQILAHPFSHSLMGKFNRMPKLQNIRQAFSGIAKTVGKPLFVDDATVNGSCPSVAWVCVEYDCRKSPVKEVWIMIRNREIGAVRGGYSQRVEFAQMLDYCGYYYHVGHKENECIVLGNKLKQSGYGNPQTKGKVEINKMDGGRKMGHKALNGTEEQPETEVAKPTAVERAIKGTVHVHGERSLSKNSTGERKKGFDASMGPKSPHANTNDVVDQNQKEPITMEGTSQDPLLVHGKRVKTAKHEANNESHAQCKMERESKVTDRNNKKKKSQQKPTSRVAESSLHGGGTQFPESAFDREPLPIVTAPAAGRSNHTSSLLYA</sequence>
<name>A0A061GRG5_THECC</name>
<evidence type="ECO:0000313" key="4">
    <source>
        <dbReference type="Proteomes" id="UP000026915"/>
    </source>
</evidence>
<feature type="compositionally biased region" description="Polar residues" evidence="1">
    <location>
        <begin position="28"/>
        <end position="44"/>
    </location>
</feature>
<evidence type="ECO:0000256" key="2">
    <source>
        <dbReference type="SAM" id="SignalP"/>
    </source>
</evidence>
<organism evidence="3 4">
    <name type="scientific">Theobroma cacao</name>
    <name type="common">Cacao</name>
    <name type="synonym">Cocoa</name>
    <dbReference type="NCBI Taxonomy" id="3641"/>
    <lineage>
        <taxon>Eukaryota</taxon>
        <taxon>Viridiplantae</taxon>
        <taxon>Streptophyta</taxon>
        <taxon>Embryophyta</taxon>
        <taxon>Tracheophyta</taxon>
        <taxon>Spermatophyta</taxon>
        <taxon>Magnoliopsida</taxon>
        <taxon>eudicotyledons</taxon>
        <taxon>Gunneridae</taxon>
        <taxon>Pentapetalae</taxon>
        <taxon>rosids</taxon>
        <taxon>malvids</taxon>
        <taxon>Malvales</taxon>
        <taxon>Malvaceae</taxon>
        <taxon>Byttnerioideae</taxon>
        <taxon>Theobroma</taxon>
    </lineage>
</organism>
<feature type="chain" id="PRO_5001599370" description="DUF4283 domain-containing protein" evidence="2">
    <location>
        <begin position="18"/>
        <end position="424"/>
    </location>
</feature>
<keyword evidence="4" id="KW-1185">Reference proteome</keyword>
<dbReference type="EMBL" id="CM001887">
    <property type="protein sequence ID" value="EOY31737.1"/>
    <property type="molecule type" value="Genomic_DNA"/>
</dbReference>
<keyword evidence="2" id="KW-0732">Signal</keyword>
<dbReference type="HOGENOM" id="CLU_646552_0_0_1"/>
<evidence type="ECO:0000256" key="1">
    <source>
        <dbReference type="SAM" id="MobiDB-lite"/>
    </source>
</evidence>
<feature type="compositionally biased region" description="Basic and acidic residues" evidence="1">
    <location>
        <begin position="344"/>
        <end position="368"/>
    </location>
</feature>
<dbReference type="InterPro" id="IPR040256">
    <property type="entry name" value="At4g02000-like"/>
</dbReference>
<reference evidence="3 4" key="1">
    <citation type="journal article" date="2013" name="Genome Biol.">
        <title>The genome sequence of the most widely cultivated cacao type and its use to identify candidate genes regulating pod color.</title>
        <authorList>
            <person name="Motamayor J.C."/>
            <person name="Mockaitis K."/>
            <person name="Schmutz J."/>
            <person name="Haiminen N."/>
            <person name="Iii D.L."/>
            <person name="Cornejo O."/>
            <person name="Findley S.D."/>
            <person name="Zheng P."/>
            <person name="Utro F."/>
            <person name="Royaert S."/>
            <person name="Saski C."/>
            <person name="Jenkins J."/>
            <person name="Podicheti R."/>
            <person name="Zhao M."/>
            <person name="Scheffler B.E."/>
            <person name="Stack J.C."/>
            <person name="Feltus F.A."/>
            <person name="Mustiga G.M."/>
            <person name="Amores F."/>
            <person name="Phillips W."/>
            <person name="Marelli J.P."/>
            <person name="May G.D."/>
            <person name="Shapiro H."/>
            <person name="Ma J."/>
            <person name="Bustamante C.D."/>
            <person name="Schnell R.J."/>
            <person name="Main D."/>
            <person name="Gilbert D."/>
            <person name="Parida L."/>
            <person name="Kuhn D.N."/>
        </authorList>
    </citation>
    <scope>NUCLEOTIDE SEQUENCE [LARGE SCALE GENOMIC DNA]</scope>
    <source>
        <strain evidence="4">cv. Matina 1-6</strain>
    </source>
</reference>
<dbReference type="PANTHER" id="PTHR31286:SF179">
    <property type="entry name" value="RNASE H TYPE-1 DOMAIN-CONTAINING PROTEIN"/>
    <property type="match status" value="1"/>
</dbReference>
<dbReference type="InParanoid" id="A0A061GRG5"/>
<gene>
    <name evidence="3" type="ORF">TCM_038853</name>
</gene>
<feature type="region of interest" description="Disordered" evidence="1">
    <location>
        <begin position="28"/>
        <end position="47"/>
    </location>
</feature>
<accession>A0A061GRG5</accession>
<feature type="region of interest" description="Disordered" evidence="1">
    <location>
        <begin position="341"/>
        <end position="424"/>
    </location>
</feature>
<proteinExistence type="predicted"/>
<protein>
    <recommendedName>
        <fullName evidence="5">DUF4283 domain-containing protein</fullName>
    </recommendedName>
</protein>
<dbReference type="AlphaFoldDB" id="A0A061GRG5"/>
<dbReference type="Gramene" id="EOY31737">
    <property type="protein sequence ID" value="EOY31737"/>
    <property type="gene ID" value="TCM_038853"/>
</dbReference>
<feature type="region of interest" description="Disordered" evidence="1">
    <location>
        <begin position="277"/>
        <end position="315"/>
    </location>
</feature>